<dbReference type="EMBL" id="JARYZI010000004">
    <property type="protein sequence ID" value="MDH8678044.1"/>
    <property type="molecule type" value="Genomic_DNA"/>
</dbReference>
<dbReference type="SUPFAM" id="SSF52540">
    <property type="entry name" value="P-loop containing nucleoside triphosphate hydrolases"/>
    <property type="match status" value="1"/>
</dbReference>
<protein>
    <submittedName>
        <fullName evidence="5">Fe-S cluster assembly ATPase SufC</fullName>
    </submittedName>
</protein>
<dbReference type="CDD" id="cd03217">
    <property type="entry name" value="ABC_FeS_Assembly"/>
    <property type="match status" value="1"/>
</dbReference>
<dbReference type="Pfam" id="PF00005">
    <property type="entry name" value="ABC_tran"/>
    <property type="match status" value="1"/>
</dbReference>
<dbReference type="PROSITE" id="PS50893">
    <property type="entry name" value="ABC_TRANSPORTER_2"/>
    <property type="match status" value="1"/>
</dbReference>
<accession>A0ABT6NC98</accession>
<dbReference type="NCBIfam" id="TIGR01978">
    <property type="entry name" value="sufC"/>
    <property type="match status" value="1"/>
</dbReference>
<organism evidence="5 6">
    <name type="scientific">Fusibacter bizertensis</name>
    <dbReference type="NCBI Taxonomy" id="1488331"/>
    <lineage>
        <taxon>Bacteria</taxon>
        <taxon>Bacillati</taxon>
        <taxon>Bacillota</taxon>
        <taxon>Clostridia</taxon>
        <taxon>Eubacteriales</taxon>
        <taxon>Eubacteriales Family XII. Incertae Sedis</taxon>
        <taxon>Fusibacter</taxon>
    </lineage>
</organism>
<dbReference type="PANTHER" id="PTHR43204">
    <property type="entry name" value="ABC TRANSPORTER I FAMILY MEMBER 6, CHLOROPLASTIC"/>
    <property type="match status" value="1"/>
</dbReference>
<comment type="similarity">
    <text evidence="1">Belongs to the ABC transporter superfamily. Ycf16 family.</text>
</comment>
<dbReference type="InterPro" id="IPR010230">
    <property type="entry name" value="FeS-cluster_ATPase_SufC"/>
</dbReference>
<feature type="domain" description="ABC transporter" evidence="4">
    <location>
        <begin position="4"/>
        <end position="244"/>
    </location>
</feature>
<sequence>MQIIKIENLKSQVEGQQILKGIDLTINKGEIHVIMGPNGAGKSTLANVLMGHPAHEVLEGTVDFLGKDLLDMKVDERAKAGLFLSFQYPQEVPGVTVENFLRTAKKEVSGIMPMMTQFNKDVKKQMADLNMDEKYLERYLNQGFSGGEKKKNEILQMSVLNPKLAILDETDSGLDIDAIRVVYETVQKLSNDNNGILVITHYNKILNYIKPDFVHVLVDGKIVRSGDITLAEEIERTGYEVFKAENAAKTV</sequence>
<dbReference type="InterPro" id="IPR003439">
    <property type="entry name" value="ABC_transporter-like_ATP-bd"/>
</dbReference>
<keyword evidence="2" id="KW-0547">Nucleotide-binding</keyword>
<name>A0ABT6NC98_9FIRM</name>
<evidence type="ECO:0000256" key="2">
    <source>
        <dbReference type="ARBA" id="ARBA00022741"/>
    </source>
</evidence>
<dbReference type="Proteomes" id="UP001158045">
    <property type="component" value="Unassembled WGS sequence"/>
</dbReference>
<dbReference type="RefSeq" id="WP_281093872.1">
    <property type="nucleotide sequence ID" value="NZ_JARYZI010000004.1"/>
</dbReference>
<dbReference type="PROSITE" id="PS00211">
    <property type="entry name" value="ABC_TRANSPORTER_1"/>
    <property type="match status" value="1"/>
</dbReference>
<evidence type="ECO:0000313" key="5">
    <source>
        <dbReference type="EMBL" id="MDH8678044.1"/>
    </source>
</evidence>
<proteinExistence type="inferred from homology"/>
<evidence type="ECO:0000256" key="3">
    <source>
        <dbReference type="ARBA" id="ARBA00022840"/>
    </source>
</evidence>
<keyword evidence="6" id="KW-1185">Reference proteome</keyword>
<evidence type="ECO:0000259" key="4">
    <source>
        <dbReference type="PROSITE" id="PS50893"/>
    </source>
</evidence>
<reference evidence="5 6" key="1">
    <citation type="submission" date="2023-04" db="EMBL/GenBank/DDBJ databases">
        <title>Fusibacter bizertensis strain WBS, isolated from littoral bottom sediments of the Arctic seas - biochemical and genomic analysis.</title>
        <authorList>
            <person name="Brioukhanov A.L."/>
        </authorList>
    </citation>
    <scope>NUCLEOTIDE SEQUENCE [LARGE SCALE GENOMIC DNA]</scope>
    <source>
        <strain evidence="5 6">WBS</strain>
    </source>
</reference>
<comment type="caution">
    <text evidence="5">The sequence shown here is derived from an EMBL/GenBank/DDBJ whole genome shotgun (WGS) entry which is preliminary data.</text>
</comment>
<dbReference type="Gene3D" id="3.40.50.300">
    <property type="entry name" value="P-loop containing nucleotide triphosphate hydrolases"/>
    <property type="match status" value="1"/>
</dbReference>
<evidence type="ECO:0000313" key="6">
    <source>
        <dbReference type="Proteomes" id="UP001158045"/>
    </source>
</evidence>
<dbReference type="InterPro" id="IPR017871">
    <property type="entry name" value="ABC_transporter-like_CS"/>
</dbReference>
<evidence type="ECO:0000256" key="1">
    <source>
        <dbReference type="ARBA" id="ARBA00006216"/>
    </source>
</evidence>
<dbReference type="InterPro" id="IPR027417">
    <property type="entry name" value="P-loop_NTPase"/>
</dbReference>
<gene>
    <name evidence="5" type="primary">sufC</name>
    <name evidence="5" type="ORF">QE109_07785</name>
</gene>
<keyword evidence="3" id="KW-0067">ATP-binding</keyword>
<dbReference type="PANTHER" id="PTHR43204:SF1">
    <property type="entry name" value="ABC TRANSPORTER I FAMILY MEMBER 6, CHLOROPLASTIC"/>
    <property type="match status" value="1"/>
</dbReference>